<keyword evidence="6" id="KW-1185">Reference proteome</keyword>
<reference evidence="5 6" key="1">
    <citation type="submission" date="2016-11" db="EMBL/GenBank/DDBJ databases">
        <title>The macronuclear genome of Stentor coeruleus: a giant cell with tiny introns.</title>
        <authorList>
            <person name="Slabodnick M."/>
            <person name="Ruby J.G."/>
            <person name="Reiff S.B."/>
            <person name="Swart E.C."/>
            <person name="Gosai S."/>
            <person name="Prabakaran S."/>
            <person name="Witkowska E."/>
            <person name="Larue G.E."/>
            <person name="Fisher S."/>
            <person name="Freeman R.M."/>
            <person name="Gunawardena J."/>
            <person name="Chu W."/>
            <person name="Stover N.A."/>
            <person name="Gregory B.D."/>
            <person name="Nowacki M."/>
            <person name="Derisi J."/>
            <person name="Roy S.W."/>
            <person name="Marshall W.F."/>
            <person name="Sood P."/>
        </authorList>
    </citation>
    <scope>NUCLEOTIDE SEQUENCE [LARGE SCALE GENOMIC DNA]</scope>
    <source>
        <strain evidence="5">WM001</strain>
    </source>
</reference>
<comment type="subcellular location">
    <subcellularLocation>
        <location evidence="1">Nucleus</location>
    </subcellularLocation>
</comment>
<dbReference type="EMBL" id="MPUH01000789">
    <property type="protein sequence ID" value="OMJ73886.1"/>
    <property type="molecule type" value="Genomic_DNA"/>
</dbReference>
<keyword evidence="3" id="KW-0539">Nucleus</keyword>
<accession>A0A1R2BAV5</accession>
<dbReference type="Proteomes" id="UP000187209">
    <property type="component" value="Unassembled WGS sequence"/>
</dbReference>
<dbReference type="InterPro" id="IPR001494">
    <property type="entry name" value="Importin-beta_N"/>
</dbReference>
<comment type="caution">
    <text evidence="5">The sequence shown here is derived from an EMBL/GenBank/DDBJ whole genome shotgun (WGS) entry which is preliminary data.</text>
</comment>
<dbReference type="SMART" id="SM00913">
    <property type="entry name" value="IBN_N"/>
    <property type="match status" value="1"/>
</dbReference>
<evidence type="ECO:0000256" key="3">
    <source>
        <dbReference type="ARBA" id="ARBA00023242"/>
    </source>
</evidence>
<evidence type="ECO:0000313" key="5">
    <source>
        <dbReference type="EMBL" id="OMJ73886.1"/>
    </source>
</evidence>
<dbReference type="AlphaFoldDB" id="A0A1R2BAV5"/>
<dbReference type="OrthoDB" id="431626at2759"/>
<organism evidence="5 6">
    <name type="scientific">Stentor coeruleus</name>
    <dbReference type="NCBI Taxonomy" id="5963"/>
    <lineage>
        <taxon>Eukaryota</taxon>
        <taxon>Sar</taxon>
        <taxon>Alveolata</taxon>
        <taxon>Ciliophora</taxon>
        <taxon>Postciliodesmatophora</taxon>
        <taxon>Heterotrichea</taxon>
        <taxon>Heterotrichida</taxon>
        <taxon>Stentoridae</taxon>
        <taxon>Stentor</taxon>
    </lineage>
</organism>
<dbReference type="Pfam" id="PF03810">
    <property type="entry name" value="IBN_N"/>
    <property type="match status" value="1"/>
</dbReference>
<dbReference type="InterPro" id="IPR011989">
    <property type="entry name" value="ARM-like"/>
</dbReference>
<dbReference type="PANTHER" id="PTHR10997">
    <property type="entry name" value="IMPORTIN-7, 8, 11"/>
    <property type="match status" value="1"/>
</dbReference>
<evidence type="ECO:0000256" key="2">
    <source>
        <dbReference type="ARBA" id="ARBA00022448"/>
    </source>
</evidence>
<evidence type="ECO:0000256" key="1">
    <source>
        <dbReference type="ARBA" id="ARBA00004123"/>
    </source>
</evidence>
<protein>
    <recommendedName>
        <fullName evidence="4">Importin N-terminal domain-containing protein</fullName>
    </recommendedName>
</protein>
<dbReference type="PROSITE" id="PS50166">
    <property type="entry name" value="IMPORTIN_B_NT"/>
    <property type="match status" value="1"/>
</dbReference>
<dbReference type="SUPFAM" id="SSF48371">
    <property type="entry name" value="ARM repeat"/>
    <property type="match status" value="1"/>
</dbReference>
<dbReference type="GO" id="GO:0005829">
    <property type="term" value="C:cytosol"/>
    <property type="evidence" value="ECO:0007669"/>
    <property type="project" value="TreeGrafter"/>
</dbReference>
<dbReference type="Gene3D" id="1.25.10.10">
    <property type="entry name" value="Leucine-rich Repeat Variant"/>
    <property type="match status" value="1"/>
</dbReference>
<evidence type="ECO:0000259" key="4">
    <source>
        <dbReference type="PROSITE" id="PS50166"/>
    </source>
</evidence>
<keyword evidence="2" id="KW-0813">Transport</keyword>
<dbReference type="GO" id="GO:0005635">
    <property type="term" value="C:nuclear envelope"/>
    <property type="evidence" value="ECO:0007669"/>
    <property type="project" value="TreeGrafter"/>
</dbReference>
<dbReference type="GO" id="GO:0006606">
    <property type="term" value="P:protein import into nucleus"/>
    <property type="evidence" value="ECO:0007669"/>
    <property type="project" value="TreeGrafter"/>
</dbReference>
<dbReference type="InterPro" id="IPR016024">
    <property type="entry name" value="ARM-type_fold"/>
</dbReference>
<proteinExistence type="predicted"/>
<name>A0A1R2BAV5_9CILI</name>
<sequence length="1076" mass="121541">MEQLFDILSKCISNPQYLSRAGEILKEYENAEGYAPALVLIINDKPQKPIQTLAAIILKNFITDHWDETTQADKAKTKQGVLSLLYVNDSMLRNLIALSLAGIIHHEFPDSWPRCFMELTGLLQNKSIENVMVVINAFSLIFQECDDRLSRALPTLVPVLLEVYRGYSQEFLREKVIEVLGLCLESLSWADGIEQDLVEKSLNPTWWSWSSIFSESINSPTVSLETKQHILKLLTCFYRDFSQTSQPWVAGMIPIVWILMYNLIPSYVENTVFNRETISSDLLEDIPCGIEGLSAQLLELLSCVVIRPIKNESITKELQNFVGALLWYMLLTTDQQKLWKNEPNQFIAEDDIDEGWKSARLASLKLVSDIIEIHGDRAVDAILQTLSNVLTNLNTGTINLLASNYPEMQEIVQSLNSQLNNICKHYSTQYLWKMREVTVLVIGSLSKDILLFNTKAKKKGSIQISIATVLYNVILKDLDNSKDMLKGRALWCIGKISDLLEKNSCVDIFIEVCKSIRSKSVAVKLSACYAVYKLSQKISTADISDVLTNVLFGLVNLLEEVNSDTLHIVLDTLLQVSRLNEEATGKIIEYGAPVVLKVFIKNFGENVLNSKIMALLRCWCDLGKFITPLVEAFYPLVMNLISAYPHREKVTSFSSNSTIETKAGNEAIMILPNTLEIMTLFLKKSQSFSKERMYLVDILPSLLDLLGKNDDPAVLLHGTALLRAYANFADQEILQKGLVDKMIESTLTLLDPYKNEAGALNLGYFIVNIFSKLSPQIDQDLLIGCMNKLYRCKMPSVVQGFVLVFARLIHSYSSEIIGFLNNLTVERRVALKVLLDKWLIHQPLIRGRYSKNCTITALSRLFILKDPGIESLLVVGYNPSHSNVGSEVIAPLKILCTLIRCLDNESFIPKRKAPDLGTNEEFNTVIEGSGLGVVGEIEDPGDRMDTIEDDVRSEGENDPMESLKSDLIKEIKEVYDANDFKIPVSKDKGLGDYETGSECLMSDMLEFDYEDADDLGEDFHEDDLYGLQDWYGSINLQSFLLDFFNNLITNDKEYLIRCVKHLLPEDIALFRKHFTF</sequence>
<dbReference type="PANTHER" id="PTHR10997:SF9">
    <property type="entry name" value="IMPORTIN-9"/>
    <property type="match status" value="1"/>
</dbReference>
<gene>
    <name evidence="5" type="ORF">SteCoe_27335</name>
</gene>
<feature type="domain" description="Importin N-terminal" evidence="4">
    <location>
        <begin position="21"/>
        <end position="87"/>
    </location>
</feature>
<evidence type="ECO:0000313" key="6">
    <source>
        <dbReference type="Proteomes" id="UP000187209"/>
    </source>
</evidence>
<dbReference type="GO" id="GO:0031267">
    <property type="term" value="F:small GTPase binding"/>
    <property type="evidence" value="ECO:0007669"/>
    <property type="project" value="InterPro"/>
</dbReference>